<evidence type="ECO:0000313" key="1">
    <source>
        <dbReference type="EMBL" id="KDO58295.1"/>
    </source>
</evidence>
<organism evidence="1 2">
    <name type="scientific">Citrus sinensis</name>
    <name type="common">Sweet orange</name>
    <name type="synonym">Citrus aurantium var. sinensis</name>
    <dbReference type="NCBI Taxonomy" id="2711"/>
    <lineage>
        <taxon>Eukaryota</taxon>
        <taxon>Viridiplantae</taxon>
        <taxon>Streptophyta</taxon>
        <taxon>Embryophyta</taxon>
        <taxon>Tracheophyta</taxon>
        <taxon>Spermatophyta</taxon>
        <taxon>Magnoliopsida</taxon>
        <taxon>eudicotyledons</taxon>
        <taxon>Gunneridae</taxon>
        <taxon>Pentapetalae</taxon>
        <taxon>rosids</taxon>
        <taxon>malvids</taxon>
        <taxon>Sapindales</taxon>
        <taxon>Rutaceae</taxon>
        <taxon>Aurantioideae</taxon>
        <taxon>Citrus</taxon>
    </lineage>
</organism>
<proteinExistence type="predicted"/>
<dbReference type="AlphaFoldDB" id="A0A067EWP4"/>
<accession>A0A067EWP4</accession>
<sequence length="66" mass="7969">CLYLQLLFQHADRLSKEMVPQIFMQKKSKEYRLNLLPPFFLKFNGIFVAKLFSVSSLHKQTFLFLW</sequence>
<keyword evidence="2" id="KW-1185">Reference proteome</keyword>
<gene>
    <name evidence="1" type="ORF">CISIN_1g0263571mg</name>
</gene>
<dbReference type="Proteomes" id="UP000027120">
    <property type="component" value="Unassembled WGS sequence"/>
</dbReference>
<protein>
    <submittedName>
        <fullName evidence="1">Uncharacterized protein</fullName>
    </submittedName>
</protein>
<reference evidence="1 2" key="1">
    <citation type="submission" date="2014-04" db="EMBL/GenBank/DDBJ databases">
        <authorList>
            <consortium name="International Citrus Genome Consortium"/>
            <person name="Gmitter F."/>
            <person name="Chen C."/>
            <person name="Farmerie W."/>
            <person name="Harkins T."/>
            <person name="Desany B."/>
            <person name="Mohiuddin M."/>
            <person name="Kodira C."/>
            <person name="Borodovsky M."/>
            <person name="Lomsadze A."/>
            <person name="Burns P."/>
            <person name="Jenkins J."/>
            <person name="Prochnik S."/>
            <person name="Shu S."/>
            <person name="Chapman J."/>
            <person name="Pitluck S."/>
            <person name="Schmutz J."/>
            <person name="Rokhsar D."/>
        </authorList>
    </citation>
    <scope>NUCLEOTIDE SEQUENCE</scope>
</reference>
<feature type="non-terminal residue" evidence="1">
    <location>
        <position position="1"/>
    </location>
</feature>
<evidence type="ECO:0000313" key="2">
    <source>
        <dbReference type="Proteomes" id="UP000027120"/>
    </source>
</evidence>
<dbReference type="EMBL" id="KK784951">
    <property type="protein sequence ID" value="KDO58295.1"/>
    <property type="molecule type" value="Genomic_DNA"/>
</dbReference>
<name>A0A067EWP4_CITSI</name>